<keyword evidence="3" id="KW-0804">Transcription</keyword>
<dbReference type="Proteomes" id="UP001500713">
    <property type="component" value="Unassembled WGS sequence"/>
</dbReference>
<organism evidence="5 6">
    <name type="scientific">Parasphingorhabdus litoris</name>
    <dbReference type="NCBI Taxonomy" id="394733"/>
    <lineage>
        <taxon>Bacteria</taxon>
        <taxon>Pseudomonadati</taxon>
        <taxon>Pseudomonadota</taxon>
        <taxon>Alphaproteobacteria</taxon>
        <taxon>Sphingomonadales</taxon>
        <taxon>Sphingomonadaceae</taxon>
        <taxon>Parasphingorhabdus</taxon>
    </lineage>
</organism>
<evidence type="ECO:0000256" key="2">
    <source>
        <dbReference type="ARBA" id="ARBA00023125"/>
    </source>
</evidence>
<dbReference type="PANTHER" id="PTHR44688">
    <property type="entry name" value="DNA-BINDING TRANSCRIPTIONAL ACTIVATOR DEVR_DOSR"/>
    <property type="match status" value="1"/>
</dbReference>
<dbReference type="InterPro" id="IPR000792">
    <property type="entry name" value="Tscrpt_reg_LuxR_C"/>
</dbReference>
<dbReference type="SMART" id="SM00421">
    <property type="entry name" value="HTH_LUXR"/>
    <property type="match status" value="1"/>
</dbReference>
<name>A0ABN1A6Q7_9SPHN</name>
<gene>
    <name evidence="5" type="ORF">GCM10009096_07190</name>
</gene>
<evidence type="ECO:0000313" key="5">
    <source>
        <dbReference type="EMBL" id="GAA0468835.1"/>
    </source>
</evidence>
<protein>
    <recommendedName>
        <fullName evidence="4">HTH luxR-type domain-containing protein</fullName>
    </recommendedName>
</protein>
<accession>A0ABN1A6Q7</accession>
<dbReference type="EMBL" id="BAAAEM010000002">
    <property type="protein sequence ID" value="GAA0468835.1"/>
    <property type="molecule type" value="Genomic_DNA"/>
</dbReference>
<evidence type="ECO:0000256" key="1">
    <source>
        <dbReference type="ARBA" id="ARBA00023015"/>
    </source>
</evidence>
<sequence>MPNSWQDDTIVLESGLDGYIEQEISSSLNDPSCSVMRYISIFDAPAHADIEPFLKDVNVAAATRILTRNLSPLVRVSGDDIYMHPAVRCHFKMQLDTYMPSRQNAIYRSAALQSSNHANVPEAVQLAIKAGDAQLLNDVVAQNETLKIWVRHGFAAVRLIAEGTARLEASNFPRLKLFTAIVHLKEGNIQTAKQVFDELLQDEESKNDLAADLEVLRMALLVYGCELEKRSDLDGSLKLQLQEAGRDESWKTFLFTLSAVIASQRGHTVDARDRLHMARKHANLANSVYNLMFADIHETCVHLAEGNLREARRFVNKARLIWRRHFQTDIGVDTVISALRTSIDFEAGRLTSAHKNISRSTARFPQSEAWLDIYVAGYEPLIWLEARTNGLESAIDLIENHLAVLSKQGLYRIANLLSAFRIILTFAYGSRADCGDIAGFMLKPTAAWQEREYFTLVRAIHKHENGNSQAAIALLEAEYLRAQDQQLSRSALRYQLTLALIYFETEEYANTDALLCDAAELGYETGQSQIIVELSTARLSDRWTKILSSGQHLELLHASFARRSILTGLSSEHPSSPAFTERQYEIIDQMMKGGSDKEIARRMGLSEYGVRYHLKNIYKKLSVHDRTAAMAAIRTKELDKPMQLRDEESRQSV</sequence>
<dbReference type="Gene3D" id="1.25.40.10">
    <property type="entry name" value="Tetratricopeptide repeat domain"/>
    <property type="match status" value="1"/>
</dbReference>
<keyword evidence="6" id="KW-1185">Reference proteome</keyword>
<dbReference type="PANTHER" id="PTHR44688:SF16">
    <property type="entry name" value="DNA-BINDING TRANSCRIPTIONAL ACTIVATOR DEVR_DOSR"/>
    <property type="match status" value="1"/>
</dbReference>
<feature type="domain" description="HTH luxR-type" evidence="4">
    <location>
        <begin position="572"/>
        <end position="637"/>
    </location>
</feature>
<dbReference type="SUPFAM" id="SSF46894">
    <property type="entry name" value="C-terminal effector domain of the bipartite response regulators"/>
    <property type="match status" value="1"/>
</dbReference>
<evidence type="ECO:0000313" key="6">
    <source>
        <dbReference type="Proteomes" id="UP001500713"/>
    </source>
</evidence>
<dbReference type="InterPro" id="IPR011990">
    <property type="entry name" value="TPR-like_helical_dom_sf"/>
</dbReference>
<dbReference type="InterPro" id="IPR036388">
    <property type="entry name" value="WH-like_DNA-bd_sf"/>
</dbReference>
<keyword evidence="2" id="KW-0238">DNA-binding</keyword>
<dbReference type="InterPro" id="IPR016032">
    <property type="entry name" value="Sig_transdc_resp-reg_C-effctor"/>
</dbReference>
<reference evidence="5 6" key="1">
    <citation type="journal article" date="2019" name="Int. J. Syst. Evol. Microbiol.">
        <title>The Global Catalogue of Microorganisms (GCM) 10K type strain sequencing project: providing services to taxonomists for standard genome sequencing and annotation.</title>
        <authorList>
            <consortium name="The Broad Institute Genomics Platform"/>
            <consortium name="The Broad Institute Genome Sequencing Center for Infectious Disease"/>
            <person name="Wu L."/>
            <person name="Ma J."/>
        </authorList>
    </citation>
    <scope>NUCLEOTIDE SEQUENCE [LARGE SCALE GENOMIC DNA]</scope>
    <source>
        <strain evidence="5 6">JCM 14162</strain>
    </source>
</reference>
<dbReference type="PROSITE" id="PS50043">
    <property type="entry name" value="HTH_LUXR_2"/>
    <property type="match status" value="1"/>
</dbReference>
<evidence type="ECO:0000256" key="3">
    <source>
        <dbReference type="ARBA" id="ARBA00023163"/>
    </source>
</evidence>
<dbReference type="Pfam" id="PF00196">
    <property type="entry name" value="GerE"/>
    <property type="match status" value="1"/>
</dbReference>
<proteinExistence type="predicted"/>
<comment type="caution">
    <text evidence="5">The sequence shown here is derived from an EMBL/GenBank/DDBJ whole genome shotgun (WGS) entry which is preliminary data.</text>
</comment>
<dbReference type="PRINTS" id="PR00038">
    <property type="entry name" value="HTHLUXR"/>
</dbReference>
<dbReference type="Gene3D" id="1.10.10.10">
    <property type="entry name" value="Winged helix-like DNA-binding domain superfamily/Winged helix DNA-binding domain"/>
    <property type="match status" value="1"/>
</dbReference>
<evidence type="ECO:0000259" key="4">
    <source>
        <dbReference type="PROSITE" id="PS50043"/>
    </source>
</evidence>
<keyword evidence="1" id="KW-0805">Transcription regulation</keyword>
<dbReference type="CDD" id="cd06170">
    <property type="entry name" value="LuxR_C_like"/>
    <property type="match status" value="1"/>
</dbReference>